<dbReference type="AlphaFoldDB" id="A0A9D9DM08"/>
<evidence type="ECO:0000256" key="5">
    <source>
        <dbReference type="ARBA" id="ARBA00013189"/>
    </source>
</evidence>
<evidence type="ECO:0000256" key="2">
    <source>
        <dbReference type="ARBA" id="ARBA00001911"/>
    </source>
</evidence>
<evidence type="ECO:0000256" key="4">
    <source>
        <dbReference type="ARBA" id="ARBA00007637"/>
    </source>
</evidence>
<comment type="similarity">
    <text evidence="4 10">Belongs to the NAD(P)-dependent epimerase/dehydratase family.</text>
</comment>
<dbReference type="Gene3D" id="3.90.25.10">
    <property type="entry name" value="UDP-galactose 4-epimerase, domain 1"/>
    <property type="match status" value="1"/>
</dbReference>
<dbReference type="InterPro" id="IPR001509">
    <property type="entry name" value="Epimerase_deHydtase"/>
</dbReference>
<comment type="pathway">
    <text evidence="3 10">Carbohydrate metabolism; galactose metabolism.</text>
</comment>
<comment type="catalytic activity">
    <reaction evidence="1 10">
        <text>UDP-alpha-D-glucose = UDP-alpha-D-galactose</text>
        <dbReference type="Rhea" id="RHEA:22168"/>
        <dbReference type="ChEBI" id="CHEBI:58885"/>
        <dbReference type="ChEBI" id="CHEBI:66914"/>
        <dbReference type="EC" id="5.1.3.2"/>
    </reaction>
</comment>
<evidence type="ECO:0000256" key="6">
    <source>
        <dbReference type="ARBA" id="ARBA00018569"/>
    </source>
</evidence>
<comment type="caution">
    <text evidence="12">The sequence shown here is derived from an EMBL/GenBank/DDBJ whole genome shotgun (WGS) entry which is preliminary data.</text>
</comment>
<evidence type="ECO:0000313" key="12">
    <source>
        <dbReference type="EMBL" id="MBO8430023.1"/>
    </source>
</evidence>
<dbReference type="PANTHER" id="PTHR43725:SF53">
    <property type="entry name" value="UDP-ARABINOSE 4-EPIMERASE 1"/>
    <property type="match status" value="1"/>
</dbReference>
<evidence type="ECO:0000256" key="1">
    <source>
        <dbReference type="ARBA" id="ARBA00000083"/>
    </source>
</evidence>
<reference evidence="12" key="2">
    <citation type="journal article" date="2021" name="PeerJ">
        <title>Extensive microbial diversity within the chicken gut microbiome revealed by metagenomics and culture.</title>
        <authorList>
            <person name="Gilroy R."/>
            <person name="Ravi A."/>
            <person name="Getino M."/>
            <person name="Pursley I."/>
            <person name="Horton D.L."/>
            <person name="Alikhan N.F."/>
            <person name="Baker D."/>
            <person name="Gharbi K."/>
            <person name="Hall N."/>
            <person name="Watson M."/>
            <person name="Adriaenssens E.M."/>
            <person name="Foster-Nyarko E."/>
            <person name="Jarju S."/>
            <person name="Secka A."/>
            <person name="Antonio M."/>
            <person name="Oren A."/>
            <person name="Chaudhuri R.R."/>
            <person name="La Ragione R."/>
            <person name="Hildebrand F."/>
            <person name="Pallen M.J."/>
        </authorList>
    </citation>
    <scope>NUCLEOTIDE SEQUENCE</scope>
    <source>
        <strain evidence="12">10192</strain>
    </source>
</reference>
<dbReference type="CDD" id="cd05247">
    <property type="entry name" value="UDP_G4E_1_SDR_e"/>
    <property type="match status" value="1"/>
</dbReference>
<organism evidence="12 13">
    <name type="scientific">Candidatus Scatousia excrementipullorum</name>
    <dbReference type="NCBI Taxonomy" id="2840936"/>
    <lineage>
        <taxon>Bacteria</taxon>
        <taxon>Candidatus Scatousia</taxon>
    </lineage>
</organism>
<dbReference type="GO" id="GO:0033499">
    <property type="term" value="P:galactose catabolic process via UDP-galactose, Leloir pathway"/>
    <property type="evidence" value="ECO:0007669"/>
    <property type="project" value="TreeGrafter"/>
</dbReference>
<keyword evidence="9 10" id="KW-0119">Carbohydrate metabolism</keyword>
<dbReference type="InterPro" id="IPR036291">
    <property type="entry name" value="NAD(P)-bd_dom_sf"/>
</dbReference>
<dbReference type="Proteomes" id="UP000823632">
    <property type="component" value="Unassembled WGS sequence"/>
</dbReference>
<evidence type="ECO:0000256" key="3">
    <source>
        <dbReference type="ARBA" id="ARBA00004947"/>
    </source>
</evidence>
<evidence type="ECO:0000256" key="10">
    <source>
        <dbReference type="RuleBase" id="RU366046"/>
    </source>
</evidence>
<name>A0A9D9DM08_9BACT</name>
<sequence length="330" mass="37001">METILVAGGAGYIGSHTAYELEKAGYNVIVLDNFSEGHREFVKDYKVCEVDLADIDGIRKVFAQNKIDAVIHFAAFAYVGESVQYPEKYYYNNVVNTLNLLKAMIEYNCKKIVFSSTCATYGIPEHTPISETQKQDPINPYGNTKLMIEKIFKDYDRAYGLKYYALRYFNAAGASPEKNIGEWHRIETHIIPLVLRTLTGESKNITIFGDDYNTPDGTCIRDYIHVDDLASAHRLALEKLLSGSDSECINLGTGIGNSVKEIISSAERVTGKKVPVVIGARREGDPDSLFASNEKAKDILGWKIKYTNIDDIIKTAWEWEKKLHAMKSAV</sequence>
<evidence type="ECO:0000256" key="7">
    <source>
        <dbReference type="ARBA" id="ARBA00023027"/>
    </source>
</evidence>
<dbReference type="EC" id="5.1.3.2" evidence="5 10"/>
<evidence type="ECO:0000313" key="13">
    <source>
        <dbReference type="Proteomes" id="UP000823632"/>
    </source>
</evidence>
<dbReference type="NCBIfam" id="TIGR01179">
    <property type="entry name" value="galE"/>
    <property type="match status" value="1"/>
</dbReference>
<evidence type="ECO:0000259" key="11">
    <source>
        <dbReference type="Pfam" id="PF01370"/>
    </source>
</evidence>
<dbReference type="EMBL" id="JADIND010000032">
    <property type="protein sequence ID" value="MBO8430023.1"/>
    <property type="molecule type" value="Genomic_DNA"/>
</dbReference>
<dbReference type="Gene3D" id="3.40.50.720">
    <property type="entry name" value="NAD(P)-binding Rossmann-like Domain"/>
    <property type="match status" value="1"/>
</dbReference>
<gene>
    <name evidence="12" type="primary">galE</name>
    <name evidence="12" type="ORF">IAC76_01415</name>
</gene>
<comment type="subunit">
    <text evidence="10">Homodimer.</text>
</comment>
<evidence type="ECO:0000256" key="9">
    <source>
        <dbReference type="ARBA" id="ARBA00023277"/>
    </source>
</evidence>
<feature type="domain" description="NAD-dependent epimerase/dehydratase" evidence="11">
    <location>
        <begin position="4"/>
        <end position="252"/>
    </location>
</feature>
<comment type="cofactor">
    <cofactor evidence="2 10">
        <name>NAD(+)</name>
        <dbReference type="ChEBI" id="CHEBI:57540"/>
    </cofactor>
</comment>
<keyword evidence="8 10" id="KW-0413">Isomerase</keyword>
<dbReference type="Pfam" id="PF01370">
    <property type="entry name" value="Epimerase"/>
    <property type="match status" value="1"/>
</dbReference>
<dbReference type="SUPFAM" id="SSF51735">
    <property type="entry name" value="NAD(P)-binding Rossmann-fold domains"/>
    <property type="match status" value="1"/>
</dbReference>
<protein>
    <recommendedName>
        <fullName evidence="6 10">UDP-glucose 4-epimerase</fullName>
        <ecNumber evidence="5 10">5.1.3.2</ecNumber>
    </recommendedName>
</protein>
<dbReference type="InterPro" id="IPR005886">
    <property type="entry name" value="UDP_G4E"/>
</dbReference>
<evidence type="ECO:0000256" key="8">
    <source>
        <dbReference type="ARBA" id="ARBA00023235"/>
    </source>
</evidence>
<keyword evidence="7 10" id="KW-0520">NAD</keyword>
<reference evidence="12" key="1">
    <citation type="submission" date="2020-10" db="EMBL/GenBank/DDBJ databases">
        <authorList>
            <person name="Gilroy R."/>
        </authorList>
    </citation>
    <scope>NUCLEOTIDE SEQUENCE</scope>
    <source>
        <strain evidence="12">10192</strain>
    </source>
</reference>
<dbReference type="PANTHER" id="PTHR43725">
    <property type="entry name" value="UDP-GLUCOSE 4-EPIMERASE"/>
    <property type="match status" value="1"/>
</dbReference>
<dbReference type="GO" id="GO:0003978">
    <property type="term" value="F:UDP-glucose 4-epimerase activity"/>
    <property type="evidence" value="ECO:0007669"/>
    <property type="project" value="UniProtKB-UniRule"/>
</dbReference>
<accession>A0A9D9DM08</accession>
<proteinExistence type="inferred from homology"/>